<dbReference type="PANTHER" id="PTHR13234:SF71">
    <property type="entry name" value="GAMMA-INTERFERON-INDUCIBLE LYSOSOMAL THIOL REDUCTASE-LIKE PROTEIN"/>
    <property type="match status" value="1"/>
</dbReference>
<gene>
    <name evidence="3" type="ORF">ONE63_010415</name>
</gene>
<dbReference type="Pfam" id="PF03227">
    <property type="entry name" value="GILT"/>
    <property type="match status" value="1"/>
</dbReference>
<evidence type="ECO:0008006" key="5">
    <source>
        <dbReference type="Google" id="ProtNLM"/>
    </source>
</evidence>
<evidence type="ECO:0000256" key="2">
    <source>
        <dbReference type="ARBA" id="ARBA00023180"/>
    </source>
</evidence>
<name>A0AAV7XDT7_9NEOP</name>
<dbReference type="EMBL" id="JAPTSV010000009">
    <property type="protein sequence ID" value="KAJ1523859.1"/>
    <property type="molecule type" value="Genomic_DNA"/>
</dbReference>
<keyword evidence="2" id="KW-0325">Glycoprotein</keyword>
<dbReference type="GO" id="GO:0016671">
    <property type="term" value="F:oxidoreductase activity, acting on a sulfur group of donors, disulfide as acceptor"/>
    <property type="evidence" value="ECO:0007669"/>
    <property type="project" value="InterPro"/>
</dbReference>
<accession>A0AAV7XDT7</accession>
<proteinExistence type="inferred from homology"/>
<evidence type="ECO:0000313" key="4">
    <source>
        <dbReference type="Proteomes" id="UP001075354"/>
    </source>
</evidence>
<keyword evidence="4" id="KW-1185">Reference proteome</keyword>
<dbReference type="InterPro" id="IPR004911">
    <property type="entry name" value="Interferon-induced_GILT"/>
</dbReference>
<dbReference type="AlphaFoldDB" id="A0AAV7XDT7"/>
<comment type="caution">
    <text evidence="3">The sequence shown here is derived from an EMBL/GenBank/DDBJ whole genome shotgun (WGS) entry which is preliminary data.</text>
</comment>
<dbReference type="PANTHER" id="PTHR13234">
    <property type="entry name" value="GAMMA-INTERFERON INDUCIBLE LYSOSOMAL THIOL REDUCTASE GILT"/>
    <property type="match status" value="1"/>
</dbReference>
<protein>
    <recommendedName>
        <fullName evidence="5">Gamma-interferon-inducible lysosomal thiol reductase-like</fullName>
    </recommendedName>
</protein>
<dbReference type="Proteomes" id="UP001075354">
    <property type="component" value="Chromosome 9"/>
</dbReference>
<organism evidence="3 4">
    <name type="scientific">Megalurothrips usitatus</name>
    <name type="common">bean blossom thrips</name>
    <dbReference type="NCBI Taxonomy" id="439358"/>
    <lineage>
        <taxon>Eukaryota</taxon>
        <taxon>Metazoa</taxon>
        <taxon>Ecdysozoa</taxon>
        <taxon>Arthropoda</taxon>
        <taxon>Hexapoda</taxon>
        <taxon>Insecta</taxon>
        <taxon>Pterygota</taxon>
        <taxon>Neoptera</taxon>
        <taxon>Paraneoptera</taxon>
        <taxon>Thysanoptera</taxon>
        <taxon>Terebrantia</taxon>
        <taxon>Thripoidea</taxon>
        <taxon>Thripidae</taxon>
        <taxon>Megalurothrips</taxon>
    </lineage>
</organism>
<reference evidence="3" key="1">
    <citation type="submission" date="2022-12" db="EMBL/GenBank/DDBJ databases">
        <title>Chromosome-level genome assembly of the bean flower thrips Megalurothrips usitatus.</title>
        <authorList>
            <person name="Ma L."/>
            <person name="Liu Q."/>
            <person name="Li H."/>
            <person name="Cai W."/>
        </authorList>
    </citation>
    <scope>NUCLEOTIDE SEQUENCE</scope>
    <source>
        <strain evidence="3">Cailab_2022a</strain>
    </source>
</reference>
<comment type="similarity">
    <text evidence="1">Belongs to the GILT family.</text>
</comment>
<evidence type="ECO:0000313" key="3">
    <source>
        <dbReference type="EMBL" id="KAJ1523859.1"/>
    </source>
</evidence>
<sequence length="239" mass="26769">MSWKFHSASKLKIVLFAASVLIVFWTFSRTYYSTKSPSLTRIEVSEDGLSTVVTLLPVLVEVYYEALCPDSRSFLLTQLLPTYKQISEAMNIQLIPYGKAKTTPWGDTFKFECQHGPPECLANKVHACAQNMIQSSDIRVEYAVCMINDNFNAEEAGSSCAKKHNVDWEAIWKCARGSEGSKLLSLYGKKTDKLGYISFIPTIALQGSTKNQPAILKNLLKEICALYKDEKPEGCKKKS</sequence>
<evidence type="ECO:0000256" key="1">
    <source>
        <dbReference type="ARBA" id="ARBA00005679"/>
    </source>
</evidence>